<feature type="transmembrane region" description="Helical" evidence="2">
    <location>
        <begin position="468"/>
        <end position="491"/>
    </location>
</feature>
<dbReference type="RefSeq" id="WP_039248645.1">
    <property type="nucleotide sequence ID" value="NZ_JWSY01000054.1"/>
</dbReference>
<feature type="transmembrane region" description="Helical" evidence="2">
    <location>
        <begin position="1007"/>
        <end position="1030"/>
    </location>
</feature>
<dbReference type="EMBL" id="JWSY01000054">
    <property type="protein sequence ID" value="KIC53956.1"/>
    <property type="molecule type" value="Genomic_DNA"/>
</dbReference>
<dbReference type="Gene3D" id="3.30.70.1440">
    <property type="entry name" value="Multidrug efflux transporter AcrB pore domain"/>
    <property type="match status" value="1"/>
</dbReference>
<dbReference type="Pfam" id="PF00873">
    <property type="entry name" value="ACR_tran"/>
    <property type="match status" value="1"/>
</dbReference>
<dbReference type="InterPro" id="IPR027463">
    <property type="entry name" value="AcrB_DN_DC_subdom"/>
</dbReference>
<feature type="transmembrane region" description="Helical" evidence="2">
    <location>
        <begin position="365"/>
        <end position="386"/>
    </location>
</feature>
<dbReference type="Gene3D" id="3.30.70.1320">
    <property type="entry name" value="Multidrug efflux transporter AcrB pore domain like"/>
    <property type="match status" value="1"/>
</dbReference>
<evidence type="ECO:0000313" key="4">
    <source>
        <dbReference type="Proteomes" id="UP000031166"/>
    </source>
</evidence>
<feature type="transmembrane region" description="Helical" evidence="2">
    <location>
        <begin position="550"/>
        <end position="568"/>
    </location>
</feature>
<dbReference type="SUPFAM" id="SSF82693">
    <property type="entry name" value="Multidrug efflux transporter AcrB pore domain, PN1, PN2, PC1 and PC2 subdomains"/>
    <property type="match status" value="3"/>
</dbReference>
<dbReference type="STRING" id="172043.RM53_16155"/>
<dbReference type="GO" id="GO:0042910">
    <property type="term" value="F:xenobiotic transmembrane transporter activity"/>
    <property type="evidence" value="ECO:0007669"/>
    <property type="project" value="TreeGrafter"/>
</dbReference>
<keyword evidence="2" id="KW-1133">Transmembrane helix</keyword>
<feature type="transmembrane region" description="Helical" evidence="2">
    <location>
        <begin position="392"/>
        <end position="416"/>
    </location>
</feature>
<dbReference type="PANTHER" id="PTHR32063">
    <property type="match status" value="1"/>
</dbReference>
<feature type="compositionally biased region" description="Basic and acidic residues" evidence="1">
    <location>
        <begin position="519"/>
        <end position="528"/>
    </location>
</feature>
<keyword evidence="2" id="KW-0812">Transmembrane</keyword>
<dbReference type="SUPFAM" id="SSF82714">
    <property type="entry name" value="Multidrug efflux transporter AcrB TolC docking domain, DN and DC subdomains"/>
    <property type="match status" value="2"/>
</dbReference>
<dbReference type="PANTHER" id="PTHR32063:SF18">
    <property type="entry name" value="CATION EFFLUX SYSTEM PROTEIN"/>
    <property type="match status" value="1"/>
</dbReference>
<dbReference type="PRINTS" id="PR00702">
    <property type="entry name" value="ACRIFLAVINRP"/>
</dbReference>
<feature type="transmembrane region" description="Helical" evidence="2">
    <location>
        <begin position="932"/>
        <end position="953"/>
    </location>
</feature>
<keyword evidence="2" id="KW-0472">Membrane</keyword>
<dbReference type="Gene3D" id="3.30.70.1430">
    <property type="entry name" value="Multidrug efflux transporter AcrB pore domain"/>
    <property type="match status" value="2"/>
</dbReference>
<feature type="transmembrane region" description="Helical" evidence="2">
    <location>
        <begin position="340"/>
        <end position="358"/>
    </location>
</feature>
<gene>
    <name evidence="3" type="ORF">RM53_16155</name>
</gene>
<name>A0A0B4CHR2_9CAUL</name>
<feature type="transmembrane region" description="Helical" evidence="2">
    <location>
        <begin position="880"/>
        <end position="899"/>
    </location>
</feature>
<dbReference type="Gene3D" id="1.20.1640.10">
    <property type="entry name" value="Multidrug efflux transporter AcrB transmembrane domain"/>
    <property type="match status" value="2"/>
</dbReference>
<evidence type="ECO:0000313" key="3">
    <source>
        <dbReference type="EMBL" id="KIC53956.1"/>
    </source>
</evidence>
<evidence type="ECO:0000256" key="2">
    <source>
        <dbReference type="SAM" id="Phobius"/>
    </source>
</evidence>
<feature type="transmembrane region" description="Helical" evidence="2">
    <location>
        <begin position="981"/>
        <end position="1001"/>
    </location>
</feature>
<feature type="transmembrane region" description="Helical" evidence="2">
    <location>
        <begin position="906"/>
        <end position="926"/>
    </location>
</feature>
<reference evidence="3 4" key="1">
    <citation type="submission" date="2014-12" db="EMBL/GenBank/DDBJ databases">
        <title>Genome sequencing of Brevundimonas nasdae TPW30.</title>
        <authorList>
            <person name="Tan P.W."/>
            <person name="Chan K.-G."/>
        </authorList>
    </citation>
    <scope>NUCLEOTIDE SEQUENCE [LARGE SCALE GENOMIC DNA]</scope>
    <source>
        <strain evidence="3 4">TPW30</strain>
    </source>
</reference>
<comment type="caution">
    <text evidence="3">The sequence shown here is derived from an EMBL/GenBank/DDBJ whole genome shotgun (WGS) entry which is preliminary data.</text>
</comment>
<dbReference type="Gene3D" id="3.30.2090.10">
    <property type="entry name" value="Multidrug efflux transporter AcrB TolC docking domain, DN and DC subdomains"/>
    <property type="match status" value="2"/>
</dbReference>
<dbReference type="Proteomes" id="UP000031166">
    <property type="component" value="Unassembled WGS sequence"/>
</dbReference>
<feature type="region of interest" description="Disordered" evidence="1">
    <location>
        <begin position="502"/>
        <end position="528"/>
    </location>
</feature>
<evidence type="ECO:0000256" key="1">
    <source>
        <dbReference type="SAM" id="MobiDB-lite"/>
    </source>
</evidence>
<dbReference type="InterPro" id="IPR001036">
    <property type="entry name" value="Acrflvin-R"/>
</dbReference>
<organism evidence="3 4">
    <name type="scientific">Brevundimonas nasdae</name>
    <dbReference type="NCBI Taxonomy" id="172043"/>
    <lineage>
        <taxon>Bacteria</taxon>
        <taxon>Pseudomonadati</taxon>
        <taxon>Pseudomonadota</taxon>
        <taxon>Alphaproteobacteria</taxon>
        <taxon>Caulobacterales</taxon>
        <taxon>Caulobacteraceae</taxon>
        <taxon>Brevundimonas</taxon>
    </lineage>
</organism>
<sequence length="1046" mass="113411">MSFNPAVFSIRNRLLILLVIIGTIVAGMAAYGSLPRFEDPEFTIRRAVVVTPYPGGSPMEVATEVTQRLEREIGQMQEVKEIVSTSEAGQSRIEVEIKYEFGRNKEQLQIVWTKLRNRVADAARLLPPGAGPSIVNDDFGDVFGIFYMLTADGYSPAELYDYAEKLRTDLSGVEGVGKVVLSGEQREAFYVEIVRERVAALGLSVQSVYQDLAQQNSVVAAGSVRVGDQRLEIVPTGEIDSVEELRDLPVMTGQEGAVVRLGDLARVTRGYVDPPMQILRYNGRPAVGMGISNATGTNVVEVGEAIEAKLRASESDRPIGIEIHEFYHQGKVVSDAIGDFVINVATALVIVVVTLLIFMGWRSAVVIGAVLILTVAATLAGMNAGGIPMHRISLGALIIALGMMVDNAIVVVEGMLVGLKQGKNRLEAARAIVGQMLWPLLGGTLVGIIAFAPIGLAPGQVAEYTNHLFWVVMISLMFSWFFAITVAPFLANWLFEKEEDAAASGTDRDTDSDASPGGSEKEAAPQREAGRIGTAYREWLARALRHRWRTMGLTGGLFAVSLVGFAFVEQGFFPASTTPHLLVDYWLPAGTDIERTSADLEEIEQDLAKMDGVTDVQTIVGAGTLRYKLVYQPEAPTPSFGQMILRVEDASTLERLQADVHAYLQTNAPEARAKVWLFELGPGGGSKIEAQFSGPDPAVLQDLAQQAKDVFAEDDAAILVKDDWREQVPVIHPLYSESRARRLGVSREDVAEALQGTFAGRPIGVFREGDDLIPIIARSPESETRDAQNMEAIQVFSATGVSLPLQEVIDGFETRWRHSQIQRIDQRWTINAQADPAPGETANRLLERVREDVEAIELPAGYDFEWDGQEGTSTEAIDSLVGVVPLGVIGMVLVVIVLFNAVRQPVIIFMIVPLAIIGVTIGLLITGIAMEFIAILGVLSLSGLLIKNAIVLVDQMDIEIGEGKPRFDAIIEAAYDRARPVILSSLTTVLGVIPLLFDAFFKAMAVVLAFGLTFGTVLTLFVVPVLYAIFFKVGPDETAAEPQGAS</sequence>
<accession>A0A0B4CHR2</accession>
<proteinExistence type="predicted"/>
<dbReference type="SUPFAM" id="SSF82866">
    <property type="entry name" value="Multidrug efflux transporter AcrB transmembrane domain"/>
    <property type="match status" value="2"/>
</dbReference>
<protein>
    <submittedName>
        <fullName evidence="3">Multidrug transporter AcrB</fullName>
    </submittedName>
</protein>
<dbReference type="GO" id="GO:0005886">
    <property type="term" value="C:plasma membrane"/>
    <property type="evidence" value="ECO:0007669"/>
    <property type="project" value="TreeGrafter"/>
</dbReference>
<dbReference type="AlphaFoldDB" id="A0A0B4CHR2"/>
<feature type="transmembrane region" description="Helical" evidence="2">
    <location>
        <begin position="437"/>
        <end position="456"/>
    </location>
</feature>